<evidence type="ECO:0000256" key="6">
    <source>
        <dbReference type="SAM" id="Phobius"/>
    </source>
</evidence>
<dbReference type="Pfam" id="PF13396">
    <property type="entry name" value="PLDc_N"/>
    <property type="match status" value="1"/>
</dbReference>
<evidence type="ECO:0000313" key="9">
    <source>
        <dbReference type="Proteomes" id="UP000194664"/>
    </source>
</evidence>
<evidence type="ECO:0000313" key="8">
    <source>
        <dbReference type="EMBL" id="OUD08137.1"/>
    </source>
</evidence>
<protein>
    <recommendedName>
        <fullName evidence="7">Cardiolipin synthase N-terminal domain-containing protein</fullName>
    </recommendedName>
</protein>
<dbReference type="InterPro" id="IPR027379">
    <property type="entry name" value="CLS_N"/>
</dbReference>
<evidence type="ECO:0000256" key="2">
    <source>
        <dbReference type="ARBA" id="ARBA00022475"/>
    </source>
</evidence>
<feature type="transmembrane region" description="Helical" evidence="6">
    <location>
        <begin position="32"/>
        <end position="52"/>
    </location>
</feature>
<organism evidence="8 9">
    <name type="scientific">Marivivens niveibacter</name>
    <dbReference type="NCBI Taxonomy" id="1930667"/>
    <lineage>
        <taxon>Bacteria</taxon>
        <taxon>Pseudomonadati</taxon>
        <taxon>Pseudomonadota</taxon>
        <taxon>Alphaproteobacteria</taxon>
        <taxon>Rhodobacterales</taxon>
        <taxon>Paracoccaceae</taxon>
        <taxon>Marivivens group</taxon>
        <taxon>Marivivens</taxon>
    </lineage>
</organism>
<dbReference type="OrthoDB" id="8455471at2"/>
<dbReference type="GO" id="GO:0005886">
    <property type="term" value="C:plasma membrane"/>
    <property type="evidence" value="ECO:0007669"/>
    <property type="project" value="UniProtKB-SubCell"/>
</dbReference>
<keyword evidence="2" id="KW-1003">Cell membrane</keyword>
<comment type="caution">
    <text evidence="8">The sequence shown here is derived from an EMBL/GenBank/DDBJ whole genome shotgun (WGS) entry which is preliminary data.</text>
</comment>
<evidence type="ECO:0000256" key="5">
    <source>
        <dbReference type="ARBA" id="ARBA00023136"/>
    </source>
</evidence>
<keyword evidence="5 6" id="KW-0472">Membrane</keyword>
<dbReference type="Proteomes" id="UP000194664">
    <property type="component" value="Unassembled WGS sequence"/>
</dbReference>
<name>A0A251WUM3_9RHOB</name>
<reference evidence="8 9" key="1">
    <citation type="submission" date="2016-12" db="EMBL/GenBank/DDBJ databases">
        <title>The draft genome sequence of HSLHS2.</title>
        <authorList>
            <person name="Hu D."/>
            <person name="Wang L."/>
            <person name="Shao Z."/>
        </authorList>
    </citation>
    <scope>NUCLEOTIDE SEQUENCE [LARGE SCALE GENOMIC DNA]</scope>
    <source>
        <strain evidence="8">MCCC 1A06712</strain>
    </source>
</reference>
<comment type="subcellular location">
    <subcellularLocation>
        <location evidence="1">Cell membrane</location>
        <topology evidence="1">Multi-pass membrane protein</topology>
    </subcellularLocation>
</comment>
<feature type="domain" description="Cardiolipin synthase N-terminal" evidence="7">
    <location>
        <begin position="12"/>
        <end position="54"/>
    </location>
</feature>
<proteinExistence type="predicted"/>
<evidence type="ECO:0000256" key="4">
    <source>
        <dbReference type="ARBA" id="ARBA00022989"/>
    </source>
</evidence>
<dbReference type="RefSeq" id="WP_086452531.1">
    <property type="nucleotide sequence ID" value="NZ_MSPP01000008.1"/>
</dbReference>
<evidence type="ECO:0000256" key="1">
    <source>
        <dbReference type="ARBA" id="ARBA00004651"/>
    </source>
</evidence>
<accession>A0A251WUM3</accession>
<keyword evidence="3 6" id="KW-0812">Transmembrane</keyword>
<keyword evidence="9" id="KW-1185">Reference proteome</keyword>
<gene>
    <name evidence="8" type="ORF">BVC71_15130</name>
</gene>
<evidence type="ECO:0000256" key="3">
    <source>
        <dbReference type="ARBA" id="ARBA00022692"/>
    </source>
</evidence>
<sequence>MEYGIFGLIVLIADIYAIIQIVGSRASGVSKLIWALVVFFLPVLGFIAWLVAGPRSSAATV</sequence>
<keyword evidence="4 6" id="KW-1133">Transmembrane helix</keyword>
<dbReference type="AlphaFoldDB" id="A0A251WUM3"/>
<feature type="transmembrane region" description="Helical" evidence="6">
    <location>
        <begin position="6"/>
        <end position="23"/>
    </location>
</feature>
<evidence type="ECO:0000259" key="7">
    <source>
        <dbReference type="Pfam" id="PF13396"/>
    </source>
</evidence>
<dbReference type="EMBL" id="MSPP01000008">
    <property type="protein sequence ID" value="OUD08137.1"/>
    <property type="molecule type" value="Genomic_DNA"/>
</dbReference>